<gene>
    <name evidence="1" type="ORF">AVDCRST_MAG42-1187</name>
</gene>
<protein>
    <submittedName>
        <fullName evidence="1">Uncharacterized protein</fullName>
    </submittedName>
</protein>
<proteinExistence type="predicted"/>
<organism evidence="1">
    <name type="scientific">uncultured Chthoniobacterales bacterium</name>
    <dbReference type="NCBI Taxonomy" id="1836801"/>
    <lineage>
        <taxon>Bacteria</taxon>
        <taxon>Pseudomonadati</taxon>
        <taxon>Verrucomicrobiota</taxon>
        <taxon>Spartobacteria</taxon>
        <taxon>Chthoniobacterales</taxon>
        <taxon>environmental samples</taxon>
    </lineage>
</organism>
<sequence length="45" mass="5015">MLTLLLFLAGAAGFLVSYGLLRAGVEHMSMRYPLQCSQSRQLTNR</sequence>
<accession>A0A6J4HUG8</accession>
<evidence type="ECO:0000313" key="1">
    <source>
        <dbReference type="EMBL" id="CAA9232168.1"/>
    </source>
</evidence>
<reference evidence="1" key="1">
    <citation type="submission" date="2020-02" db="EMBL/GenBank/DDBJ databases">
        <authorList>
            <person name="Meier V. D."/>
        </authorList>
    </citation>
    <scope>NUCLEOTIDE SEQUENCE</scope>
    <source>
        <strain evidence="1">AVDCRST_MAG42</strain>
    </source>
</reference>
<dbReference type="EMBL" id="CADCTA010000053">
    <property type="protein sequence ID" value="CAA9232168.1"/>
    <property type="molecule type" value="Genomic_DNA"/>
</dbReference>
<dbReference type="AlphaFoldDB" id="A0A6J4HUG8"/>
<name>A0A6J4HUG8_9BACT</name>